<evidence type="ECO:0000313" key="4">
    <source>
        <dbReference type="EMBL" id="MBE9255508.1"/>
    </source>
</evidence>
<keyword evidence="5" id="KW-1185">Reference proteome</keyword>
<evidence type="ECO:0000256" key="3">
    <source>
        <dbReference type="HAMAP-Rule" id="MF_01460"/>
    </source>
</evidence>
<sequence length="196" mass="22571">MSHSTDLSALARWMAADFSNQAQAFENPPFYAHIRVAIRPLDQAKFGDRLLFLEQAYDFMLQRPYRLRVLKLKAVEDHIEIENFKVKDEEKFYGAARDLAKLAQLSPDDLEPMNGCDMIVEWTGTSFKGEVQPGRQCRVMRDGKETYLENSFEVSETGLISLDRGYDPETNERVWGSVAGAFHFVRWQSFADEVSF</sequence>
<reference evidence="4 5" key="1">
    <citation type="submission" date="2020-10" db="EMBL/GenBank/DDBJ databases">
        <authorList>
            <person name="Castelo-Branco R."/>
            <person name="Eusebio N."/>
            <person name="Adriana R."/>
            <person name="Vieira A."/>
            <person name="Brugerolle De Fraissinette N."/>
            <person name="Rezende De Castro R."/>
            <person name="Schneider M.P."/>
            <person name="Vasconcelos V."/>
            <person name="Leao P.N."/>
        </authorList>
    </citation>
    <scope>NUCLEOTIDE SEQUENCE [LARGE SCALE GENOMIC DNA]</scope>
    <source>
        <strain evidence="4 5">LEGE 00031</strain>
    </source>
</reference>
<evidence type="ECO:0000313" key="5">
    <source>
        <dbReference type="Proteomes" id="UP000658720"/>
    </source>
</evidence>
<accession>A0ABR9VVY7</accession>
<dbReference type="EMBL" id="JADEVV010000067">
    <property type="protein sequence ID" value="MBE9255508.1"/>
    <property type="molecule type" value="Genomic_DNA"/>
</dbReference>
<proteinExistence type="inferred from homology"/>
<comment type="caution">
    <text evidence="4">The sequence shown here is derived from an EMBL/GenBank/DDBJ whole genome shotgun (WGS) entry which is preliminary data.</text>
</comment>
<evidence type="ECO:0000256" key="2">
    <source>
        <dbReference type="ARBA" id="ARBA00023239"/>
    </source>
</evidence>
<dbReference type="RefSeq" id="WP_194020868.1">
    <property type="nucleotide sequence ID" value="NZ_JADEVV010000067.1"/>
</dbReference>
<dbReference type="GO" id="GO:0016829">
    <property type="term" value="F:lyase activity"/>
    <property type="evidence" value="ECO:0007669"/>
    <property type="project" value="UniProtKB-KW"/>
</dbReference>
<name>A0ABR9VVY7_9SYNC</name>
<dbReference type="InterPro" id="IPR038672">
    <property type="entry name" value="CpcT/CpeT_sf"/>
</dbReference>
<dbReference type="EC" id="4.-.-.-" evidence="3"/>
<keyword evidence="2 3" id="KW-0456">Lyase</keyword>
<evidence type="ECO:0000256" key="1">
    <source>
        <dbReference type="ARBA" id="ARBA00008206"/>
    </source>
</evidence>
<dbReference type="Proteomes" id="UP000658720">
    <property type="component" value="Unassembled WGS sequence"/>
</dbReference>
<comment type="function">
    <text evidence="3">Covalently attaches a chromophore to Cys residue(s) of phycobiliproteins.</text>
</comment>
<comment type="similarity">
    <text evidence="1 3">Belongs to the CpcT/CpeT biliprotein lyase family.</text>
</comment>
<dbReference type="PANTHER" id="PTHR35137">
    <property type="entry name" value="CHROMOPHORE LYASE CRL, CHLOROPLASTIC"/>
    <property type="match status" value="1"/>
</dbReference>
<dbReference type="Gene3D" id="2.40.128.590">
    <property type="entry name" value="CpcT/CpeT domain"/>
    <property type="match status" value="1"/>
</dbReference>
<dbReference type="Pfam" id="PF06206">
    <property type="entry name" value="CpeT"/>
    <property type="match status" value="1"/>
</dbReference>
<organism evidence="4 5">
    <name type="scientific">Synechocystis salina LEGE 00031</name>
    <dbReference type="NCBI Taxonomy" id="1828736"/>
    <lineage>
        <taxon>Bacteria</taxon>
        <taxon>Bacillati</taxon>
        <taxon>Cyanobacteriota</taxon>
        <taxon>Cyanophyceae</taxon>
        <taxon>Synechococcales</taxon>
        <taxon>Merismopediaceae</taxon>
        <taxon>Synechocystis</taxon>
    </lineage>
</organism>
<gene>
    <name evidence="3" type="primary">cpcT</name>
    <name evidence="4" type="ORF">IQ217_17035</name>
</gene>
<dbReference type="HAMAP" id="MF_01460">
    <property type="entry name" value="Chrphore_lyase_CpxT"/>
    <property type="match status" value="1"/>
</dbReference>
<dbReference type="CDD" id="cd16338">
    <property type="entry name" value="CpcT"/>
    <property type="match status" value="1"/>
</dbReference>
<dbReference type="InterPro" id="IPR010404">
    <property type="entry name" value="CpcT/CpeT"/>
</dbReference>
<dbReference type="PANTHER" id="PTHR35137:SF1">
    <property type="entry name" value="CHROMOPHORE LYASE CRL, CHLOROPLASTIC"/>
    <property type="match status" value="1"/>
</dbReference>
<protein>
    <recommendedName>
        <fullName evidence="3">Chromophore lyase CpcT/CpeT</fullName>
        <ecNumber evidence="3">4.-.-.-</ecNumber>
    </recommendedName>
</protein>